<reference evidence="3 4" key="1">
    <citation type="submission" date="2018-06" db="EMBL/GenBank/DDBJ databases">
        <authorList>
            <consortium name="Pathogen Informatics"/>
            <person name="Doyle S."/>
        </authorList>
    </citation>
    <scope>NUCLEOTIDE SEQUENCE [LARGE SCALE GENOMIC DNA]</scope>
    <source>
        <strain evidence="3 4">NCTC5908</strain>
    </source>
</reference>
<dbReference type="STRING" id="732.ADJ80_02430"/>
<dbReference type="PROSITE" id="PS50937">
    <property type="entry name" value="HTH_MERR_2"/>
    <property type="match status" value="1"/>
</dbReference>
<sequence>MKIGEFAKACGSSVRMIRFYEKFNLINPLRNANGYRSYDKQDIDYVKKVILLNHAGLALKDIALLRTCLNEKPQHFCDSLRSKLKTRLTDIHEQITSLNQSKRLIEQLLNMEEK</sequence>
<dbReference type="InterPro" id="IPR000551">
    <property type="entry name" value="MerR-type_HTH_dom"/>
</dbReference>
<protein>
    <submittedName>
        <fullName evidence="3">Mercuric resistance operon regulatory protein</fullName>
    </submittedName>
</protein>
<dbReference type="Proteomes" id="UP000253728">
    <property type="component" value="Unassembled WGS sequence"/>
</dbReference>
<dbReference type="PRINTS" id="PR00040">
    <property type="entry name" value="HTHMERR"/>
</dbReference>
<keyword evidence="1" id="KW-0238">DNA-binding</keyword>
<dbReference type="EMBL" id="UFSP01000005">
    <property type="protein sequence ID" value="SSZ30712.1"/>
    <property type="molecule type" value="Genomic_DNA"/>
</dbReference>
<proteinExistence type="predicted"/>
<name>A0A336NCJ8_AGGAP</name>
<evidence type="ECO:0000259" key="2">
    <source>
        <dbReference type="PROSITE" id="PS50937"/>
    </source>
</evidence>
<dbReference type="InterPro" id="IPR047057">
    <property type="entry name" value="MerR_fam"/>
</dbReference>
<dbReference type="Pfam" id="PF13411">
    <property type="entry name" value="MerR_1"/>
    <property type="match status" value="1"/>
</dbReference>
<dbReference type="GO" id="GO:0003677">
    <property type="term" value="F:DNA binding"/>
    <property type="evidence" value="ECO:0007669"/>
    <property type="project" value="UniProtKB-KW"/>
</dbReference>
<accession>A0A336NCJ8</accession>
<feature type="domain" description="HTH merR-type" evidence="2">
    <location>
        <begin position="1"/>
        <end position="68"/>
    </location>
</feature>
<organism evidence="3 4">
    <name type="scientific">Aggregatibacter aphrophilus</name>
    <name type="common">Haemophilus aphrophilus</name>
    <dbReference type="NCBI Taxonomy" id="732"/>
    <lineage>
        <taxon>Bacteria</taxon>
        <taxon>Pseudomonadati</taxon>
        <taxon>Pseudomonadota</taxon>
        <taxon>Gammaproteobacteria</taxon>
        <taxon>Pasteurellales</taxon>
        <taxon>Pasteurellaceae</taxon>
        <taxon>Aggregatibacter</taxon>
    </lineage>
</organism>
<dbReference type="SUPFAM" id="SSF46955">
    <property type="entry name" value="Putative DNA-binding domain"/>
    <property type="match status" value="1"/>
</dbReference>
<dbReference type="SMART" id="SM00422">
    <property type="entry name" value="HTH_MERR"/>
    <property type="match status" value="1"/>
</dbReference>
<dbReference type="GO" id="GO:0003700">
    <property type="term" value="F:DNA-binding transcription factor activity"/>
    <property type="evidence" value="ECO:0007669"/>
    <property type="project" value="InterPro"/>
</dbReference>
<dbReference type="GeneID" id="49635786"/>
<dbReference type="Gene3D" id="1.10.1660.10">
    <property type="match status" value="1"/>
</dbReference>
<dbReference type="AlphaFoldDB" id="A0A336NCJ8"/>
<evidence type="ECO:0000313" key="4">
    <source>
        <dbReference type="Proteomes" id="UP000253728"/>
    </source>
</evidence>
<dbReference type="PANTHER" id="PTHR30204:SF92">
    <property type="entry name" value="HTH-TYPE TRANSCRIPTIONAL REGULATOR ZNTR"/>
    <property type="match status" value="1"/>
</dbReference>
<dbReference type="InterPro" id="IPR009061">
    <property type="entry name" value="DNA-bd_dom_put_sf"/>
</dbReference>
<evidence type="ECO:0000256" key="1">
    <source>
        <dbReference type="ARBA" id="ARBA00023125"/>
    </source>
</evidence>
<dbReference type="RefSeq" id="WP_005704818.1">
    <property type="nucleotide sequence ID" value="NZ_JAWFRY010000029.1"/>
</dbReference>
<gene>
    <name evidence="3" type="primary">merR1_2</name>
    <name evidence="3" type="ORF">NCTC5908_02548</name>
</gene>
<dbReference type="PANTHER" id="PTHR30204">
    <property type="entry name" value="REDOX-CYCLING DRUG-SENSING TRANSCRIPTIONAL ACTIVATOR SOXR"/>
    <property type="match status" value="1"/>
</dbReference>
<evidence type="ECO:0000313" key="3">
    <source>
        <dbReference type="EMBL" id="SSZ30712.1"/>
    </source>
</evidence>